<dbReference type="InterPro" id="IPR027417">
    <property type="entry name" value="P-loop_NTPase"/>
</dbReference>
<dbReference type="Pfam" id="PF13304">
    <property type="entry name" value="AAA_21"/>
    <property type="match status" value="1"/>
</dbReference>
<sequence length="368" mass="42365">MKNINEINIKSFRGIRNLRLTDLAQVNIIAGNNNCGKTSVLEIIESLRQPDDILMWSSLSRRTTTSMRNRMSFYEGIYDLFDINIEDKRLEYTFKTEDDIVTLWADAVESVEEITEKRYEAISGLSYIEKENREELEDQTREIARIEFKVALNGKAILKEKIYEGQMNASVYPRPLRRQKSLTQNIVYISPTRHASGEVFLGEVLNRPDLYEEMLSILKEFDENILSINYDKNNFGRGTYKILSKSNNKALPLNVYGDGMKKAILLMSAVVKANDGILLLDEFETAIHTSAMERTFKWILETCKKLNVQVFMTSHSIEAISKVLKCCPDMEKDIRMITLVETLNGIKARNVDATKAIKLKEQYGLELR</sequence>
<organism evidence="2 3">
    <name type="scientific">Blautia intestinalis</name>
    <dbReference type="NCBI Taxonomy" id="2763028"/>
    <lineage>
        <taxon>Bacteria</taxon>
        <taxon>Bacillati</taxon>
        <taxon>Bacillota</taxon>
        <taxon>Clostridia</taxon>
        <taxon>Lachnospirales</taxon>
        <taxon>Lachnospiraceae</taxon>
        <taxon>Blautia</taxon>
    </lineage>
</organism>
<dbReference type="PANTHER" id="PTHR43581">
    <property type="entry name" value="ATP/GTP PHOSPHATASE"/>
    <property type="match status" value="1"/>
</dbReference>
<accession>A0ABR7I1N0</accession>
<keyword evidence="3" id="KW-1185">Reference proteome</keyword>
<feature type="domain" description="ATPase AAA-type core" evidence="1">
    <location>
        <begin position="26"/>
        <end position="320"/>
    </location>
</feature>
<evidence type="ECO:0000313" key="3">
    <source>
        <dbReference type="Proteomes" id="UP000633936"/>
    </source>
</evidence>
<dbReference type="Proteomes" id="UP000633936">
    <property type="component" value="Unassembled WGS sequence"/>
</dbReference>
<protein>
    <submittedName>
        <fullName evidence="2">ATP-binding protein</fullName>
    </submittedName>
</protein>
<dbReference type="Gene3D" id="3.40.50.300">
    <property type="entry name" value="P-loop containing nucleotide triphosphate hydrolases"/>
    <property type="match status" value="1"/>
</dbReference>
<dbReference type="GO" id="GO:0005524">
    <property type="term" value="F:ATP binding"/>
    <property type="evidence" value="ECO:0007669"/>
    <property type="project" value="UniProtKB-KW"/>
</dbReference>
<dbReference type="InterPro" id="IPR051396">
    <property type="entry name" value="Bact_Antivir_Def_Nuclease"/>
</dbReference>
<dbReference type="PANTHER" id="PTHR43581:SF4">
    <property type="entry name" value="ATP_GTP PHOSPHATASE"/>
    <property type="match status" value="1"/>
</dbReference>
<dbReference type="InterPro" id="IPR003959">
    <property type="entry name" value="ATPase_AAA_core"/>
</dbReference>
<dbReference type="SUPFAM" id="SSF52540">
    <property type="entry name" value="P-loop containing nucleoside triphosphate hydrolases"/>
    <property type="match status" value="1"/>
</dbReference>
<reference evidence="2 3" key="1">
    <citation type="submission" date="2020-08" db="EMBL/GenBank/DDBJ databases">
        <title>Genome public.</title>
        <authorList>
            <person name="Liu C."/>
            <person name="Sun Q."/>
        </authorList>
    </citation>
    <scope>NUCLEOTIDE SEQUENCE [LARGE SCALE GENOMIC DNA]</scope>
    <source>
        <strain evidence="2 3">27-44</strain>
    </source>
</reference>
<keyword evidence="2" id="KW-0547">Nucleotide-binding</keyword>
<evidence type="ECO:0000313" key="2">
    <source>
        <dbReference type="EMBL" id="MBC5740344.1"/>
    </source>
</evidence>
<proteinExistence type="predicted"/>
<dbReference type="RefSeq" id="WP_118039495.1">
    <property type="nucleotide sequence ID" value="NZ_JACOQE010000003.1"/>
</dbReference>
<dbReference type="EMBL" id="JACOQE010000003">
    <property type="protein sequence ID" value="MBC5740344.1"/>
    <property type="molecule type" value="Genomic_DNA"/>
</dbReference>
<name>A0ABR7I1N0_9FIRM</name>
<comment type="caution">
    <text evidence="2">The sequence shown here is derived from an EMBL/GenBank/DDBJ whole genome shotgun (WGS) entry which is preliminary data.</text>
</comment>
<evidence type="ECO:0000259" key="1">
    <source>
        <dbReference type="Pfam" id="PF13304"/>
    </source>
</evidence>
<gene>
    <name evidence="2" type="ORF">H8Z79_07690</name>
</gene>
<keyword evidence="2" id="KW-0067">ATP-binding</keyword>